<keyword evidence="1" id="KW-0812">Transmembrane</keyword>
<gene>
    <name evidence="2" type="ORF">FF011L_10560</name>
</gene>
<dbReference type="KEGG" id="rml:FF011L_10560"/>
<dbReference type="AlphaFoldDB" id="A0A517MBP4"/>
<feature type="transmembrane region" description="Helical" evidence="1">
    <location>
        <begin position="6"/>
        <end position="27"/>
    </location>
</feature>
<evidence type="ECO:0000256" key="1">
    <source>
        <dbReference type="SAM" id="Phobius"/>
    </source>
</evidence>
<reference evidence="2 3" key="1">
    <citation type="submission" date="2019-02" db="EMBL/GenBank/DDBJ databases">
        <title>Deep-cultivation of Planctomycetes and their phenomic and genomic characterization uncovers novel biology.</title>
        <authorList>
            <person name="Wiegand S."/>
            <person name="Jogler M."/>
            <person name="Boedeker C."/>
            <person name="Pinto D."/>
            <person name="Vollmers J."/>
            <person name="Rivas-Marin E."/>
            <person name="Kohn T."/>
            <person name="Peeters S.H."/>
            <person name="Heuer A."/>
            <person name="Rast P."/>
            <person name="Oberbeckmann S."/>
            <person name="Bunk B."/>
            <person name="Jeske O."/>
            <person name="Meyerdierks A."/>
            <person name="Storesund J.E."/>
            <person name="Kallscheuer N."/>
            <person name="Luecker S."/>
            <person name="Lage O.M."/>
            <person name="Pohl T."/>
            <person name="Merkel B.J."/>
            <person name="Hornburger P."/>
            <person name="Mueller R.-W."/>
            <person name="Bruemmer F."/>
            <person name="Labrenz M."/>
            <person name="Spormann A.M."/>
            <person name="Op den Camp H."/>
            <person name="Overmann J."/>
            <person name="Amann R."/>
            <person name="Jetten M.S.M."/>
            <person name="Mascher T."/>
            <person name="Medema M.H."/>
            <person name="Devos D.P."/>
            <person name="Kaster A.-K."/>
            <person name="Ovreas L."/>
            <person name="Rohde M."/>
            <person name="Galperin M.Y."/>
            <person name="Jogler C."/>
        </authorList>
    </citation>
    <scope>NUCLEOTIDE SEQUENCE [LARGE SCALE GENOMIC DNA]</scope>
    <source>
        <strain evidence="2 3">FF011L</strain>
    </source>
</reference>
<name>A0A517MBP4_9BACT</name>
<dbReference type="EMBL" id="CP036262">
    <property type="protein sequence ID" value="QDS92314.1"/>
    <property type="molecule type" value="Genomic_DNA"/>
</dbReference>
<evidence type="ECO:0000313" key="2">
    <source>
        <dbReference type="EMBL" id="QDS92314.1"/>
    </source>
</evidence>
<dbReference type="Proteomes" id="UP000320672">
    <property type="component" value="Chromosome"/>
</dbReference>
<keyword evidence="3" id="KW-1185">Reference proteome</keyword>
<keyword evidence="1" id="KW-0472">Membrane</keyword>
<proteinExistence type="predicted"/>
<sequence length="32" mass="3445">MSIDMIHIALGVAFVGIWILVGQILVADHQPS</sequence>
<protein>
    <submittedName>
        <fullName evidence="2">Uncharacterized protein</fullName>
    </submittedName>
</protein>
<accession>A0A517MBP4</accession>
<evidence type="ECO:0000313" key="3">
    <source>
        <dbReference type="Proteomes" id="UP000320672"/>
    </source>
</evidence>
<keyword evidence="1" id="KW-1133">Transmembrane helix</keyword>
<organism evidence="2 3">
    <name type="scientific">Roseimaritima multifibrata</name>
    <dbReference type="NCBI Taxonomy" id="1930274"/>
    <lineage>
        <taxon>Bacteria</taxon>
        <taxon>Pseudomonadati</taxon>
        <taxon>Planctomycetota</taxon>
        <taxon>Planctomycetia</taxon>
        <taxon>Pirellulales</taxon>
        <taxon>Pirellulaceae</taxon>
        <taxon>Roseimaritima</taxon>
    </lineage>
</organism>